<evidence type="ECO:0000256" key="10">
    <source>
        <dbReference type="ARBA" id="ARBA00022989"/>
    </source>
</evidence>
<sequence>MLFFTLSTIVAMSFMFLTVTNPLSMGLILLTQTVLVAVSTGCVSHSPWFSYILFLIFLGGMLVLFIYVASIASNEQFSFSFKSLLTAFLTVISIFMIFFFVDPVLIANKIMMFSASILPTEDFFSNAAQVSMLYNTPSYSFTVLIVSYLLLALLIIVKIMNISSKPLRLSY</sequence>
<keyword evidence="15" id="KW-0830">Ubiquinone</keyword>
<dbReference type="GO" id="GO:0008137">
    <property type="term" value="F:NADH dehydrogenase (ubiquinone) activity"/>
    <property type="evidence" value="ECO:0007669"/>
    <property type="project" value="UniProtKB-UniRule"/>
</dbReference>
<dbReference type="EC" id="7.1.1.2" evidence="3 15"/>
<evidence type="ECO:0000256" key="6">
    <source>
        <dbReference type="ARBA" id="ARBA00022660"/>
    </source>
</evidence>
<evidence type="ECO:0000256" key="4">
    <source>
        <dbReference type="ARBA" id="ARBA00021095"/>
    </source>
</evidence>
<organism evidence="16">
    <name type="scientific">Curtonida isos</name>
    <dbReference type="NCBI Taxonomy" id="814923"/>
    <lineage>
        <taxon>Eukaryota</taxon>
        <taxon>Metazoa</taxon>
        <taxon>Ecdysozoa</taxon>
        <taxon>Arthropoda</taxon>
        <taxon>Crustacea</taxon>
        <taxon>Multicrustacea</taxon>
        <taxon>Malacostraca</taxon>
        <taxon>Eumalacostraca</taxon>
        <taxon>Eucarida</taxon>
        <taxon>Decapoda</taxon>
        <taxon>Pleocyemata</taxon>
        <taxon>Anomura</taxon>
        <taxon>Galatheoidea</taxon>
        <taxon>Munididae</taxon>
        <taxon>Curtonida</taxon>
    </lineage>
</organism>
<evidence type="ECO:0000256" key="14">
    <source>
        <dbReference type="ARBA" id="ARBA00049551"/>
    </source>
</evidence>
<keyword evidence="6 15" id="KW-0679">Respiratory chain</keyword>
<comment type="subcellular location">
    <subcellularLocation>
        <location evidence="1 15">Mitochondrion membrane</location>
        <topology evidence="1 15">Multi-pass membrane protein</topology>
    </subcellularLocation>
</comment>
<name>A0A343S8T3_9EUCA</name>
<dbReference type="EMBL" id="MF457406">
    <property type="protein sequence ID" value="AUN45058.1"/>
    <property type="molecule type" value="Genomic_DNA"/>
</dbReference>
<proteinExistence type="inferred from homology"/>
<geneLocation type="mitochondrion" evidence="16"/>
<keyword evidence="10 15" id="KW-1133">Transmembrane helix</keyword>
<keyword evidence="13 15" id="KW-0472">Membrane</keyword>
<feature type="transmembrane region" description="Helical" evidence="15">
    <location>
        <begin position="48"/>
        <end position="72"/>
    </location>
</feature>
<evidence type="ECO:0000256" key="13">
    <source>
        <dbReference type="ARBA" id="ARBA00023136"/>
    </source>
</evidence>
<dbReference type="AlphaFoldDB" id="A0A343S8T3"/>
<comment type="catalytic activity">
    <reaction evidence="14 15">
        <text>a ubiquinone + NADH + 5 H(+)(in) = a ubiquinol + NAD(+) + 4 H(+)(out)</text>
        <dbReference type="Rhea" id="RHEA:29091"/>
        <dbReference type="Rhea" id="RHEA-COMP:9565"/>
        <dbReference type="Rhea" id="RHEA-COMP:9566"/>
        <dbReference type="ChEBI" id="CHEBI:15378"/>
        <dbReference type="ChEBI" id="CHEBI:16389"/>
        <dbReference type="ChEBI" id="CHEBI:17976"/>
        <dbReference type="ChEBI" id="CHEBI:57540"/>
        <dbReference type="ChEBI" id="CHEBI:57945"/>
        <dbReference type="EC" id="7.1.1.2"/>
    </reaction>
</comment>
<protein>
    <recommendedName>
        <fullName evidence="4 15">NADH-ubiquinone oxidoreductase chain 6</fullName>
        <ecNumber evidence="3 15">7.1.1.2</ecNumber>
    </recommendedName>
</protein>
<evidence type="ECO:0000256" key="12">
    <source>
        <dbReference type="ARBA" id="ARBA00023128"/>
    </source>
</evidence>
<comment type="function">
    <text evidence="15">Core subunit of the mitochondrial membrane respiratory chain NADH dehydrogenase (Complex I) which catalyzes electron transfer from NADH through the respiratory chain, using ubiquinone as an electron acceptor. Essential for the catalytic activity and assembly of complex I.</text>
</comment>
<feature type="transmembrane region" description="Helical" evidence="15">
    <location>
        <begin position="84"/>
        <end position="106"/>
    </location>
</feature>
<evidence type="ECO:0000313" key="16">
    <source>
        <dbReference type="EMBL" id="AUN45058.1"/>
    </source>
</evidence>
<keyword evidence="12 15" id="KW-0496">Mitochondrion</keyword>
<keyword evidence="7 15" id="KW-0812">Transmembrane</keyword>
<dbReference type="Pfam" id="PF00499">
    <property type="entry name" value="Oxidored_q3"/>
    <property type="match status" value="1"/>
</dbReference>
<gene>
    <name evidence="16" type="primary">nad6</name>
</gene>
<evidence type="ECO:0000256" key="2">
    <source>
        <dbReference type="ARBA" id="ARBA00005698"/>
    </source>
</evidence>
<reference evidence="16" key="1">
    <citation type="journal article" date="2018" name="Mol. Phylogenet. Evol.">
        <title>ORDER within the chaos: Insights into phylogenetic relationships within the Anomura (Crustacea: Decapoda) from mitochondrial sequences and gene order rearrangements.</title>
        <authorList>
            <person name="Tan M.H."/>
            <person name="Gan H.M."/>
            <person name="Lee Y.P."/>
            <person name="Linton S."/>
            <person name="Grandjean F."/>
            <person name="Bartholomei-Santos M.L."/>
            <person name="Miller A.D."/>
            <person name="Austin C.M."/>
        </authorList>
    </citation>
    <scope>NUCLEOTIDE SEQUENCE</scope>
</reference>
<keyword evidence="11 15" id="KW-0520">NAD</keyword>
<dbReference type="PANTHER" id="PTHR11435">
    <property type="entry name" value="NADH UBIQUINONE OXIDOREDUCTASE SUBUNIT ND6"/>
    <property type="match status" value="1"/>
</dbReference>
<dbReference type="PANTHER" id="PTHR11435:SF1">
    <property type="entry name" value="NADH-UBIQUINONE OXIDOREDUCTASE CHAIN 6"/>
    <property type="match status" value="1"/>
</dbReference>
<evidence type="ECO:0000256" key="15">
    <source>
        <dbReference type="RuleBase" id="RU004430"/>
    </source>
</evidence>
<evidence type="ECO:0000256" key="9">
    <source>
        <dbReference type="ARBA" id="ARBA00022982"/>
    </source>
</evidence>
<dbReference type="InterPro" id="IPR001457">
    <property type="entry name" value="NADH_UbQ/plastoQ_OxRdtase_su6"/>
</dbReference>
<keyword evidence="8 15" id="KW-1278">Translocase</keyword>
<keyword evidence="5 15" id="KW-0813">Transport</keyword>
<feature type="transmembrane region" description="Helical" evidence="15">
    <location>
        <begin position="12"/>
        <end position="36"/>
    </location>
</feature>
<evidence type="ECO:0000256" key="5">
    <source>
        <dbReference type="ARBA" id="ARBA00022448"/>
    </source>
</evidence>
<accession>A0A343S8T3</accession>
<evidence type="ECO:0000256" key="3">
    <source>
        <dbReference type="ARBA" id="ARBA00012944"/>
    </source>
</evidence>
<evidence type="ECO:0000256" key="7">
    <source>
        <dbReference type="ARBA" id="ARBA00022692"/>
    </source>
</evidence>
<dbReference type="InterPro" id="IPR050269">
    <property type="entry name" value="ComplexI_Subunit6"/>
</dbReference>
<evidence type="ECO:0000256" key="8">
    <source>
        <dbReference type="ARBA" id="ARBA00022967"/>
    </source>
</evidence>
<evidence type="ECO:0000256" key="11">
    <source>
        <dbReference type="ARBA" id="ARBA00023027"/>
    </source>
</evidence>
<keyword evidence="9 15" id="KW-0249">Electron transport</keyword>
<dbReference type="GO" id="GO:0031966">
    <property type="term" value="C:mitochondrial membrane"/>
    <property type="evidence" value="ECO:0007669"/>
    <property type="project" value="UniProtKB-SubCell"/>
</dbReference>
<feature type="transmembrane region" description="Helical" evidence="15">
    <location>
        <begin position="139"/>
        <end position="160"/>
    </location>
</feature>
<evidence type="ECO:0000256" key="1">
    <source>
        <dbReference type="ARBA" id="ARBA00004225"/>
    </source>
</evidence>
<comment type="similarity">
    <text evidence="2 15">Belongs to the complex I subunit 6 family.</text>
</comment>